<dbReference type="SUPFAM" id="SSF50129">
    <property type="entry name" value="GroES-like"/>
    <property type="match status" value="1"/>
</dbReference>
<accession>A0A232LSU3</accession>
<dbReference type="InterPro" id="IPR013149">
    <property type="entry name" value="ADH-like_C"/>
</dbReference>
<dbReference type="Proteomes" id="UP000243515">
    <property type="component" value="Unassembled WGS sequence"/>
</dbReference>
<evidence type="ECO:0000256" key="1">
    <source>
        <dbReference type="ARBA" id="ARBA00001947"/>
    </source>
</evidence>
<evidence type="ECO:0000259" key="6">
    <source>
        <dbReference type="Pfam" id="PF08240"/>
    </source>
</evidence>
<keyword evidence="2" id="KW-0479">Metal-binding</keyword>
<comment type="caution">
    <text evidence="7">The sequence shown here is derived from an EMBL/GenBank/DDBJ whole genome shotgun (WGS) entry which is preliminary data.</text>
</comment>
<dbReference type="GO" id="GO:0046872">
    <property type="term" value="F:metal ion binding"/>
    <property type="evidence" value="ECO:0007669"/>
    <property type="project" value="UniProtKB-KW"/>
</dbReference>
<keyword evidence="8" id="KW-1185">Reference proteome</keyword>
<evidence type="ECO:0008006" key="9">
    <source>
        <dbReference type="Google" id="ProtNLM"/>
    </source>
</evidence>
<dbReference type="OrthoDB" id="1879366at2759"/>
<name>A0A232LSU3_9EURO</name>
<dbReference type="EMBL" id="NPHW01005024">
    <property type="protein sequence ID" value="OXV07199.1"/>
    <property type="molecule type" value="Genomic_DNA"/>
</dbReference>
<protein>
    <recommendedName>
        <fullName evidence="9">Enoyl reductase (ER) domain-containing protein</fullName>
    </recommendedName>
</protein>
<evidence type="ECO:0000256" key="4">
    <source>
        <dbReference type="ARBA" id="ARBA00023002"/>
    </source>
</evidence>
<dbReference type="PANTHER" id="PTHR42683">
    <property type="entry name" value="ALDEHYDE REDUCTASE"/>
    <property type="match status" value="1"/>
</dbReference>
<evidence type="ECO:0000256" key="2">
    <source>
        <dbReference type="ARBA" id="ARBA00022723"/>
    </source>
</evidence>
<dbReference type="PROSITE" id="PS00065">
    <property type="entry name" value="D_2_HYDROXYACID_DH_1"/>
    <property type="match status" value="1"/>
</dbReference>
<dbReference type="SUPFAM" id="SSF51735">
    <property type="entry name" value="NAD(P)-binding Rossmann-fold domains"/>
    <property type="match status" value="1"/>
</dbReference>
<evidence type="ECO:0000256" key="3">
    <source>
        <dbReference type="ARBA" id="ARBA00022833"/>
    </source>
</evidence>
<organism evidence="7 8">
    <name type="scientific">Elaphomyces granulatus</name>
    <dbReference type="NCBI Taxonomy" id="519963"/>
    <lineage>
        <taxon>Eukaryota</taxon>
        <taxon>Fungi</taxon>
        <taxon>Dikarya</taxon>
        <taxon>Ascomycota</taxon>
        <taxon>Pezizomycotina</taxon>
        <taxon>Eurotiomycetes</taxon>
        <taxon>Eurotiomycetidae</taxon>
        <taxon>Eurotiales</taxon>
        <taxon>Elaphomycetaceae</taxon>
        <taxon>Elaphomyces</taxon>
    </lineage>
</organism>
<dbReference type="InterPro" id="IPR036291">
    <property type="entry name" value="NAD(P)-bd_dom_sf"/>
</dbReference>
<evidence type="ECO:0000259" key="5">
    <source>
        <dbReference type="Pfam" id="PF00107"/>
    </source>
</evidence>
<gene>
    <name evidence="7" type="ORF">Egran_05034</name>
</gene>
<feature type="domain" description="Alcohol dehydrogenase-like N-terminal" evidence="6">
    <location>
        <begin position="32"/>
        <end position="156"/>
    </location>
</feature>
<keyword evidence="3" id="KW-0862">Zinc</keyword>
<dbReference type="FunFam" id="3.40.50.720:FF:000022">
    <property type="entry name" value="Cinnamyl alcohol dehydrogenase"/>
    <property type="match status" value="1"/>
</dbReference>
<evidence type="ECO:0000313" key="7">
    <source>
        <dbReference type="EMBL" id="OXV07199.1"/>
    </source>
</evidence>
<dbReference type="InterPro" id="IPR047109">
    <property type="entry name" value="CAD-like"/>
</dbReference>
<comment type="cofactor">
    <cofactor evidence="1">
        <name>Zn(2+)</name>
        <dbReference type="ChEBI" id="CHEBI:29105"/>
    </cofactor>
</comment>
<sequence length="362" mass="39822">MSFPDNFLVFKGTPSGKIVGTSVPRKKPEGAQVLVEIHSSGFCYTDLHYLQQDMVLGHEGAGVVKELGPKTRYLKIPFLARNVSWCLTMLFHKYYSGDRVGFGWCHDSCGHCDECISGNGCHCRVDRHQFGTHERDQGGFASHAIWQEDFLYPIPDRMSLEDAAPMMCAGITVFAPMARHGLQPTDRVGVVGIGALGHLAIQFAAKMGCEVVAFSGSESKREEAMQFGACEFVLTPRGSAEKIMMKGKLLNHLFVTSSTLPKSEGWQPFIDLMASFGTIYPLTVAFGDISFPALPALLKSLAFRPCAHGSRLMMLQMLEFAVRHGIKPKIERFPLDEAGLVAAQERLLKGGVKYKAVMEAKV</sequence>
<dbReference type="InterPro" id="IPR029752">
    <property type="entry name" value="D-isomer_DH_CS1"/>
</dbReference>
<evidence type="ECO:0000313" key="8">
    <source>
        <dbReference type="Proteomes" id="UP000243515"/>
    </source>
</evidence>
<dbReference type="Pfam" id="PF08240">
    <property type="entry name" value="ADH_N"/>
    <property type="match status" value="1"/>
</dbReference>
<dbReference type="Gene3D" id="3.40.50.720">
    <property type="entry name" value="NAD(P)-binding Rossmann-like Domain"/>
    <property type="match status" value="1"/>
</dbReference>
<dbReference type="CDD" id="cd05283">
    <property type="entry name" value="CAD1"/>
    <property type="match status" value="1"/>
</dbReference>
<dbReference type="InterPro" id="IPR011032">
    <property type="entry name" value="GroES-like_sf"/>
</dbReference>
<dbReference type="GO" id="GO:0016616">
    <property type="term" value="F:oxidoreductase activity, acting on the CH-OH group of donors, NAD or NADP as acceptor"/>
    <property type="evidence" value="ECO:0007669"/>
    <property type="project" value="InterPro"/>
</dbReference>
<dbReference type="Gene3D" id="3.90.180.10">
    <property type="entry name" value="Medium-chain alcohol dehydrogenases, catalytic domain"/>
    <property type="match status" value="1"/>
</dbReference>
<feature type="domain" description="Alcohol dehydrogenase-like C-terminal" evidence="5">
    <location>
        <begin position="195"/>
        <end position="321"/>
    </location>
</feature>
<proteinExistence type="predicted"/>
<reference evidence="7 8" key="1">
    <citation type="journal article" date="2015" name="Environ. Microbiol.">
        <title>Metagenome sequence of Elaphomyces granulatus from sporocarp tissue reveals Ascomycota ectomycorrhizal fingerprints of genome expansion and a Proteobacteria-rich microbiome.</title>
        <authorList>
            <person name="Quandt C.A."/>
            <person name="Kohler A."/>
            <person name="Hesse C.N."/>
            <person name="Sharpton T.J."/>
            <person name="Martin F."/>
            <person name="Spatafora J.W."/>
        </authorList>
    </citation>
    <scope>NUCLEOTIDE SEQUENCE [LARGE SCALE GENOMIC DNA]</scope>
    <source>
        <strain evidence="7 8">OSC145934</strain>
    </source>
</reference>
<dbReference type="Pfam" id="PF00107">
    <property type="entry name" value="ADH_zinc_N"/>
    <property type="match status" value="1"/>
</dbReference>
<dbReference type="InterPro" id="IPR013154">
    <property type="entry name" value="ADH-like_N"/>
</dbReference>
<dbReference type="AlphaFoldDB" id="A0A232LSU3"/>
<keyword evidence="4" id="KW-0560">Oxidoreductase</keyword>